<accession>A0A0P1ASY9</accession>
<dbReference type="SUPFAM" id="SSF81301">
    <property type="entry name" value="Nucleotidyltransferase"/>
    <property type="match status" value="1"/>
</dbReference>
<evidence type="ECO:0000313" key="9">
    <source>
        <dbReference type="Proteomes" id="UP000054928"/>
    </source>
</evidence>
<evidence type="ECO:0000256" key="4">
    <source>
        <dbReference type="ARBA" id="ARBA00022884"/>
    </source>
</evidence>
<dbReference type="SUPFAM" id="SSF81891">
    <property type="entry name" value="Poly A polymerase C-terminal region-like"/>
    <property type="match status" value="1"/>
</dbReference>
<keyword evidence="9" id="KW-1185">Reference proteome</keyword>
<dbReference type="AlphaFoldDB" id="A0A0P1ASY9"/>
<reference evidence="9" key="1">
    <citation type="submission" date="2014-09" db="EMBL/GenBank/DDBJ databases">
        <authorList>
            <person name="Sharma Rahul"/>
            <person name="Thines Marco"/>
        </authorList>
    </citation>
    <scope>NUCLEOTIDE SEQUENCE [LARGE SCALE GENOMIC DNA]</scope>
</reference>
<dbReference type="Pfam" id="PF12627">
    <property type="entry name" value="PolyA_pol_RNAbd"/>
    <property type="match status" value="1"/>
</dbReference>
<sequence length="533" mass="61170">MLKSFVLTRHVRPSLLHVTTFPSRHLLSFSTLITDNSPLISTDKKLSNLSIHVTPAEDSLFSFLEYIQRLYTPKTQLRVAGGWIRDKLRGCESKDIDIVLDNLKGATFARYITKFQRSRRLPLSSVGVVKANSERSKHLEVATVKVEGFTIDFVHLRKEDCKVDNCNSKVTFASPEDDANRRDLTINALFFNLHTRLVEDFTGKGVEDIEKGIIRTPKEPKLTFLDDPLRVLRALRFACEFGFTLDPALEHVVLEQREIAIKLALNVSRERIGIEVRKMLAGKDPTESFELLRKFHLLDLVFNNLIDKERRDDGISQCTPREWTESIQKRALHCLKYLQHSRLALAKCAISNVEATAAIFTPLFLRQPAGKRVALIIEAIATYPETFQDVQGLDAARISIQHCIQQFIWMTKYHSVIVPALTILVSTCTFEREIVDDEILKMQEKMLKAYLDMAKTYARINSETSKRIESQRQRLDGKTIQERFGLESNHEIAKILNVLQVWEKIHPNASIEEKIMFVDRLRPQLRSQEDTGT</sequence>
<dbReference type="InterPro" id="IPR002646">
    <property type="entry name" value="PolA_pol_head_dom"/>
</dbReference>
<keyword evidence="4 5" id="KW-0694">RNA-binding</keyword>
<protein>
    <submittedName>
        <fullName evidence="8">Trna nucleotidyltransferase poly polymerase</fullName>
    </submittedName>
</protein>
<dbReference type="PANTHER" id="PTHR13734">
    <property type="entry name" value="TRNA-NUCLEOTIDYLTRANSFERASE"/>
    <property type="match status" value="1"/>
</dbReference>
<keyword evidence="2 5" id="KW-0808">Transferase</keyword>
<dbReference type="Gene3D" id="3.30.460.10">
    <property type="entry name" value="Beta Polymerase, domain 2"/>
    <property type="match status" value="1"/>
</dbReference>
<comment type="similarity">
    <text evidence="1 5">Belongs to the tRNA nucleotidyltransferase/poly(A) polymerase family.</text>
</comment>
<dbReference type="GO" id="GO:0001680">
    <property type="term" value="P:tRNA 3'-terminal CCA addition"/>
    <property type="evidence" value="ECO:0007669"/>
    <property type="project" value="TreeGrafter"/>
</dbReference>
<organism evidence="8 9">
    <name type="scientific">Plasmopara halstedii</name>
    <name type="common">Downy mildew of sunflower</name>
    <dbReference type="NCBI Taxonomy" id="4781"/>
    <lineage>
        <taxon>Eukaryota</taxon>
        <taxon>Sar</taxon>
        <taxon>Stramenopiles</taxon>
        <taxon>Oomycota</taxon>
        <taxon>Peronosporomycetes</taxon>
        <taxon>Peronosporales</taxon>
        <taxon>Peronosporaceae</taxon>
        <taxon>Plasmopara</taxon>
    </lineage>
</organism>
<evidence type="ECO:0000256" key="3">
    <source>
        <dbReference type="ARBA" id="ARBA00022741"/>
    </source>
</evidence>
<evidence type="ECO:0000259" key="7">
    <source>
        <dbReference type="Pfam" id="PF12627"/>
    </source>
</evidence>
<dbReference type="GO" id="GO:0003723">
    <property type="term" value="F:RNA binding"/>
    <property type="evidence" value="ECO:0007669"/>
    <property type="project" value="UniProtKB-KW"/>
</dbReference>
<dbReference type="GO" id="GO:0000166">
    <property type="term" value="F:nucleotide binding"/>
    <property type="evidence" value="ECO:0007669"/>
    <property type="project" value="UniProtKB-KW"/>
</dbReference>
<evidence type="ECO:0000259" key="6">
    <source>
        <dbReference type="Pfam" id="PF01743"/>
    </source>
</evidence>
<evidence type="ECO:0000256" key="2">
    <source>
        <dbReference type="ARBA" id="ARBA00022679"/>
    </source>
</evidence>
<feature type="domain" description="Poly A polymerase head" evidence="6">
    <location>
        <begin position="77"/>
        <end position="215"/>
    </location>
</feature>
<evidence type="ECO:0000256" key="5">
    <source>
        <dbReference type="RuleBase" id="RU003953"/>
    </source>
</evidence>
<dbReference type="Pfam" id="PF01743">
    <property type="entry name" value="PolyA_pol"/>
    <property type="match status" value="1"/>
</dbReference>
<dbReference type="GeneID" id="36396611"/>
<dbReference type="PANTHER" id="PTHR13734:SF5">
    <property type="entry name" value="CCA TRNA NUCLEOTIDYLTRANSFERASE, MITOCHONDRIAL"/>
    <property type="match status" value="1"/>
</dbReference>
<dbReference type="OrthoDB" id="445712at2759"/>
<dbReference type="OMA" id="TQYYSVI"/>
<evidence type="ECO:0000256" key="1">
    <source>
        <dbReference type="ARBA" id="ARBA00007265"/>
    </source>
</evidence>
<dbReference type="CDD" id="cd05398">
    <property type="entry name" value="NT_ClassII-CCAase"/>
    <property type="match status" value="1"/>
</dbReference>
<dbReference type="Proteomes" id="UP000054928">
    <property type="component" value="Unassembled WGS sequence"/>
</dbReference>
<proteinExistence type="inferred from homology"/>
<dbReference type="RefSeq" id="XP_024581616.1">
    <property type="nucleotide sequence ID" value="XM_024715971.1"/>
</dbReference>
<keyword evidence="3" id="KW-0547">Nucleotide-binding</keyword>
<dbReference type="InterPro" id="IPR032828">
    <property type="entry name" value="PolyA_RNA-bd"/>
</dbReference>
<evidence type="ECO:0000313" key="8">
    <source>
        <dbReference type="EMBL" id="CEG45247.1"/>
    </source>
</evidence>
<feature type="domain" description="tRNA nucleotidyltransferase/poly(A) polymerase RNA and SrmB- binding" evidence="7">
    <location>
        <begin position="242"/>
        <end position="305"/>
    </location>
</feature>
<dbReference type="Gene3D" id="1.10.3090.10">
    <property type="entry name" value="cca-adding enzyme, domain 2"/>
    <property type="match status" value="1"/>
</dbReference>
<dbReference type="GO" id="GO:0052927">
    <property type="term" value="F:CC tRNA cytidylyltransferase activity"/>
    <property type="evidence" value="ECO:0007669"/>
    <property type="project" value="TreeGrafter"/>
</dbReference>
<dbReference type="EMBL" id="CCYD01001551">
    <property type="protein sequence ID" value="CEG45247.1"/>
    <property type="molecule type" value="Genomic_DNA"/>
</dbReference>
<dbReference type="InterPro" id="IPR043519">
    <property type="entry name" value="NT_sf"/>
</dbReference>
<dbReference type="STRING" id="4781.A0A0P1ASY9"/>
<dbReference type="GO" id="GO:0052929">
    <property type="term" value="F:ATP:3'-cytidine-cytidine-tRNA adenylyltransferase activity"/>
    <property type="evidence" value="ECO:0007669"/>
    <property type="project" value="TreeGrafter"/>
</dbReference>
<name>A0A0P1ASY9_PLAHL</name>